<organism evidence="2">
    <name type="scientific">Arundo donax</name>
    <name type="common">Giant reed</name>
    <name type="synonym">Donax arundinaceus</name>
    <dbReference type="NCBI Taxonomy" id="35708"/>
    <lineage>
        <taxon>Eukaryota</taxon>
        <taxon>Viridiplantae</taxon>
        <taxon>Streptophyta</taxon>
        <taxon>Embryophyta</taxon>
        <taxon>Tracheophyta</taxon>
        <taxon>Spermatophyta</taxon>
        <taxon>Magnoliopsida</taxon>
        <taxon>Liliopsida</taxon>
        <taxon>Poales</taxon>
        <taxon>Poaceae</taxon>
        <taxon>PACMAD clade</taxon>
        <taxon>Arundinoideae</taxon>
        <taxon>Arundineae</taxon>
        <taxon>Arundo</taxon>
    </lineage>
</organism>
<proteinExistence type="predicted"/>
<name>A0A0A9HSK8_ARUDO</name>
<evidence type="ECO:0000256" key="1">
    <source>
        <dbReference type="SAM" id="Phobius"/>
    </source>
</evidence>
<reference evidence="2" key="1">
    <citation type="submission" date="2014-09" db="EMBL/GenBank/DDBJ databases">
        <authorList>
            <person name="Magalhaes I.L.F."/>
            <person name="Oliveira U."/>
            <person name="Santos F.R."/>
            <person name="Vidigal T.H.D.A."/>
            <person name="Brescovit A.D."/>
            <person name="Santos A.J."/>
        </authorList>
    </citation>
    <scope>NUCLEOTIDE SEQUENCE</scope>
    <source>
        <tissue evidence="2">Shoot tissue taken approximately 20 cm above the soil surface</tissue>
    </source>
</reference>
<protein>
    <submittedName>
        <fullName evidence="2">Uncharacterized protein</fullName>
    </submittedName>
</protein>
<evidence type="ECO:0000313" key="2">
    <source>
        <dbReference type="EMBL" id="JAE37881.1"/>
    </source>
</evidence>
<dbReference type="AlphaFoldDB" id="A0A0A9HSK8"/>
<feature type="transmembrane region" description="Helical" evidence="1">
    <location>
        <begin position="16"/>
        <end position="34"/>
    </location>
</feature>
<reference evidence="2" key="2">
    <citation type="journal article" date="2015" name="Data Brief">
        <title>Shoot transcriptome of the giant reed, Arundo donax.</title>
        <authorList>
            <person name="Barrero R.A."/>
            <person name="Guerrero F.D."/>
            <person name="Moolhuijzen P."/>
            <person name="Goolsby J.A."/>
            <person name="Tidwell J."/>
            <person name="Bellgard S.E."/>
            <person name="Bellgard M.I."/>
        </authorList>
    </citation>
    <scope>NUCLEOTIDE SEQUENCE</scope>
    <source>
        <tissue evidence="2">Shoot tissue taken approximately 20 cm above the soil surface</tissue>
    </source>
</reference>
<keyword evidence="1" id="KW-1133">Transmembrane helix</keyword>
<accession>A0A0A9HSK8</accession>
<keyword evidence="1" id="KW-0472">Membrane</keyword>
<dbReference type="EMBL" id="GBRH01160015">
    <property type="protein sequence ID" value="JAE37881.1"/>
    <property type="molecule type" value="Transcribed_RNA"/>
</dbReference>
<sequence length="39" mass="4226">MSKSTSFVFAEYPCSPSLWLISASIISISLYLGCDLPPT</sequence>
<keyword evidence="1" id="KW-0812">Transmembrane</keyword>